<keyword evidence="8" id="KW-1185">Reference proteome</keyword>
<dbReference type="GO" id="GO:0016020">
    <property type="term" value="C:membrane"/>
    <property type="evidence" value="ECO:0007669"/>
    <property type="project" value="UniProtKB-SubCell"/>
</dbReference>
<accession>A0A9P9IDV9</accession>
<evidence type="ECO:0000313" key="8">
    <source>
        <dbReference type="Proteomes" id="UP000700596"/>
    </source>
</evidence>
<keyword evidence="2 6" id="KW-0812">Transmembrane</keyword>
<dbReference type="Pfam" id="PF07690">
    <property type="entry name" value="MFS_1"/>
    <property type="match status" value="1"/>
</dbReference>
<feature type="transmembrane region" description="Helical" evidence="6">
    <location>
        <begin position="227"/>
        <end position="247"/>
    </location>
</feature>
<dbReference type="InterPro" id="IPR036259">
    <property type="entry name" value="MFS_trans_sf"/>
</dbReference>
<feature type="transmembrane region" description="Helical" evidence="6">
    <location>
        <begin position="143"/>
        <end position="162"/>
    </location>
</feature>
<feature type="transmembrane region" description="Helical" evidence="6">
    <location>
        <begin position="44"/>
        <end position="65"/>
    </location>
</feature>
<feature type="transmembrane region" description="Helical" evidence="6">
    <location>
        <begin position="375"/>
        <end position="395"/>
    </location>
</feature>
<dbReference type="PANTHER" id="PTHR23507:SF1">
    <property type="entry name" value="FI18259P1-RELATED"/>
    <property type="match status" value="1"/>
</dbReference>
<evidence type="ECO:0000256" key="6">
    <source>
        <dbReference type="SAM" id="Phobius"/>
    </source>
</evidence>
<comment type="caution">
    <text evidence="7">The sequence shown here is derived from an EMBL/GenBank/DDBJ whole genome shotgun (WGS) entry which is preliminary data.</text>
</comment>
<proteinExistence type="predicted"/>
<comment type="subcellular location">
    <subcellularLocation>
        <location evidence="1">Membrane</location>
        <topology evidence="1">Multi-pass membrane protein</topology>
    </subcellularLocation>
</comment>
<dbReference type="SUPFAM" id="SSF103473">
    <property type="entry name" value="MFS general substrate transporter"/>
    <property type="match status" value="1"/>
</dbReference>
<dbReference type="Gene3D" id="1.20.1250.20">
    <property type="entry name" value="MFS general substrate transporter like domains"/>
    <property type="match status" value="1"/>
</dbReference>
<evidence type="ECO:0000256" key="4">
    <source>
        <dbReference type="ARBA" id="ARBA00023136"/>
    </source>
</evidence>
<feature type="region of interest" description="Disordered" evidence="5">
    <location>
        <begin position="1"/>
        <end position="22"/>
    </location>
</feature>
<feature type="transmembrane region" description="Helical" evidence="6">
    <location>
        <begin position="401"/>
        <end position="422"/>
    </location>
</feature>
<dbReference type="InterPro" id="IPR011701">
    <property type="entry name" value="MFS"/>
</dbReference>
<feature type="transmembrane region" description="Helical" evidence="6">
    <location>
        <begin position="119"/>
        <end position="136"/>
    </location>
</feature>
<feature type="non-terminal residue" evidence="7">
    <location>
        <position position="510"/>
    </location>
</feature>
<keyword evidence="4 6" id="KW-0472">Membrane</keyword>
<evidence type="ECO:0000313" key="7">
    <source>
        <dbReference type="EMBL" id="KAH7115880.1"/>
    </source>
</evidence>
<feature type="transmembrane region" description="Helical" evidence="6">
    <location>
        <begin position="434"/>
        <end position="457"/>
    </location>
</feature>
<dbReference type="PANTHER" id="PTHR23507">
    <property type="entry name" value="ZGC:174356"/>
    <property type="match status" value="1"/>
</dbReference>
<feature type="transmembrane region" description="Helical" evidence="6">
    <location>
        <begin position="469"/>
        <end position="492"/>
    </location>
</feature>
<reference evidence="7" key="1">
    <citation type="journal article" date="2021" name="Nat. Commun.">
        <title>Genetic determinants of endophytism in the Arabidopsis root mycobiome.</title>
        <authorList>
            <person name="Mesny F."/>
            <person name="Miyauchi S."/>
            <person name="Thiergart T."/>
            <person name="Pickel B."/>
            <person name="Atanasova L."/>
            <person name="Karlsson M."/>
            <person name="Huettel B."/>
            <person name="Barry K.W."/>
            <person name="Haridas S."/>
            <person name="Chen C."/>
            <person name="Bauer D."/>
            <person name="Andreopoulos W."/>
            <person name="Pangilinan J."/>
            <person name="LaButti K."/>
            <person name="Riley R."/>
            <person name="Lipzen A."/>
            <person name="Clum A."/>
            <person name="Drula E."/>
            <person name="Henrissat B."/>
            <person name="Kohler A."/>
            <person name="Grigoriev I.V."/>
            <person name="Martin F.M."/>
            <person name="Hacquard S."/>
        </authorList>
    </citation>
    <scope>NUCLEOTIDE SEQUENCE</scope>
    <source>
        <strain evidence="7">MPI-CAGE-CH-0243</strain>
    </source>
</reference>
<evidence type="ECO:0000256" key="2">
    <source>
        <dbReference type="ARBA" id="ARBA00022692"/>
    </source>
</evidence>
<evidence type="ECO:0000256" key="1">
    <source>
        <dbReference type="ARBA" id="ARBA00004141"/>
    </source>
</evidence>
<dbReference type="AlphaFoldDB" id="A0A9P9IDV9"/>
<dbReference type="EMBL" id="JAGMWT010000015">
    <property type="protein sequence ID" value="KAH7115880.1"/>
    <property type="molecule type" value="Genomic_DNA"/>
</dbReference>
<feature type="transmembrane region" description="Helical" evidence="6">
    <location>
        <begin position="342"/>
        <end position="363"/>
    </location>
</feature>
<protein>
    <submittedName>
        <fullName evidence="7">MFS transporter-like protein</fullName>
    </submittedName>
</protein>
<dbReference type="GO" id="GO:0022857">
    <property type="term" value="F:transmembrane transporter activity"/>
    <property type="evidence" value="ECO:0007669"/>
    <property type="project" value="InterPro"/>
</dbReference>
<feature type="transmembrane region" description="Helical" evidence="6">
    <location>
        <begin position="168"/>
        <end position="187"/>
    </location>
</feature>
<sequence length="510" mass="56434">MTSTQVPTPPRDSFEEDAPLLSPIDANSYPPIQDSAPRKQRKPWVLLIVLAFFLITIIDIGAFLAEAPKTRVYEANLCVRYYQERDPSKIQPDGTVKEELCKEDAIQSKMAMIFGWQDMFDAIPGLILAVPFGILADKWGRKWIFAGTLIWPGYFRTLPLQLTWFSSAFYLVGGGPIVASAVGCTMISDIVPPEKRTSIFLYLLASTLIAELIAPILASKLMQHGDWLPLILSLAIQQIGICIAFFFPETLHLRDLPEPTDTDGSESDEIELQPVDTKHGLKAQIRYFKEAMRFLKRDAMLALVIFTFLVNRLGQQSLSMLLRYASKRYGWKIQKAAYLTSFRAATSLVALMIFIPTVNVVMVKYFRLSTHRADIWLARASIVITTLAFFIMGIAAEPALLIIGILIFNFGTGYNAAMRSIAIHVAGGQSSPDIGMLFAVIAIMESLGAMVAGPLLASTFEWGIEKGGPMIGLPFIASSLIFAVVAVVTFMISAKTKEVAYIPVEDNDNE</sequence>
<gene>
    <name evidence="7" type="ORF">B0J11DRAFT_593510</name>
</gene>
<keyword evidence="3 6" id="KW-1133">Transmembrane helix</keyword>
<name>A0A9P9IDV9_9PLEO</name>
<dbReference type="Proteomes" id="UP000700596">
    <property type="component" value="Unassembled WGS sequence"/>
</dbReference>
<dbReference type="OrthoDB" id="194139at2759"/>
<feature type="transmembrane region" description="Helical" evidence="6">
    <location>
        <begin position="199"/>
        <end position="221"/>
    </location>
</feature>
<feature type="transmembrane region" description="Helical" evidence="6">
    <location>
        <begin position="299"/>
        <end position="322"/>
    </location>
</feature>
<evidence type="ECO:0000256" key="3">
    <source>
        <dbReference type="ARBA" id="ARBA00022989"/>
    </source>
</evidence>
<evidence type="ECO:0000256" key="5">
    <source>
        <dbReference type="SAM" id="MobiDB-lite"/>
    </source>
</evidence>
<organism evidence="7 8">
    <name type="scientific">Dendryphion nanum</name>
    <dbReference type="NCBI Taxonomy" id="256645"/>
    <lineage>
        <taxon>Eukaryota</taxon>
        <taxon>Fungi</taxon>
        <taxon>Dikarya</taxon>
        <taxon>Ascomycota</taxon>
        <taxon>Pezizomycotina</taxon>
        <taxon>Dothideomycetes</taxon>
        <taxon>Pleosporomycetidae</taxon>
        <taxon>Pleosporales</taxon>
        <taxon>Torulaceae</taxon>
        <taxon>Dendryphion</taxon>
    </lineage>
</organism>